<evidence type="ECO:0000313" key="11">
    <source>
        <dbReference type="EnsemblMetazoa" id="XP_014242937.2"/>
    </source>
</evidence>
<keyword evidence="8" id="KW-0675">Receptor</keyword>
<feature type="transmembrane region" description="Helical" evidence="10">
    <location>
        <begin position="174"/>
        <end position="196"/>
    </location>
</feature>
<feature type="transmembrane region" description="Helical" evidence="10">
    <location>
        <begin position="307"/>
        <end position="330"/>
    </location>
</feature>
<dbReference type="GO" id="GO:0005549">
    <property type="term" value="F:odorant binding"/>
    <property type="evidence" value="ECO:0007669"/>
    <property type="project" value="InterPro"/>
</dbReference>
<keyword evidence="7 10" id="KW-0472">Membrane</keyword>
<organism evidence="11 12">
    <name type="scientific">Cimex lectularius</name>
    <name type="common">Bed bug</name>
    <name type="synonym">Acanthia lectularia</name>
    <dbReference type="NCBI Taxonomy" id="79782"/>
    <lineage>
        <taxon>Eukaryota</taxon>
        <taxon>Metazoa</taxon>
        <taxon>Ecdysozoa</taxon>
        <taxon>Arthropoda</taxon>
        <taxon>Hexapoda</taxon>
        <taxon>Insecta</taxon>
        <taxon>Pterygota</taxon>
        <taxon>Neoptera</taxon>
        <taxon>Paraneoptera</taxon>
        <taxon>Hemiptera</taxon>
        <taxon>Heteroptera</taxon>
        <taxon>Panheteroptera</taxon>
        <taxon>Cimicomorpha</taxon>
        <taxon>Cimicidae</taxon>
        <taxon>Cimex</taxon>
    </lineage>
</organism>
<evidence type="ECO:0000256" key="6">
    <source>
        <dbReference type="ARBA" id="ARBA00022989"/>
    </source>
</evidence>
<feature type="transmembrane region" description="Helical" evidence="10">
    <location>
        <begin position="971"/>
        <end position="991"/>
    </location>
</feature>
<feature type="transmembrane region" description="Helical" evidence="10">
    <location>
        <begin position="907"/>
        <end position="927"/>
    </location>
</feature>
<dbReference type="GeneID" id="106662991"/>
<keyword evidence="6 10" id="KW-1133">Transmembrane helix</keyword>
<keyword evidence="12" id="KW-1185">Reference proteome</keyword>
<dbReference type="GO" id="GO:0005886">
    <property type="term" value="C:plasma membrane"/>
    <property type="evidence" value="ECO:0007669"/>
    <property type="project" value="UniProtKB-SubCell"/>
</dbReference>
<comment type="subcellular location">
    <subcellularLocation>
        <location evidence="1">Cell membrane</location>
        <topology evidence="1">Multi-pass membrane protein</topology>
    </subcellularLocation>
</comment>
<feature type="transmembrane region" description="Helical" evidence="10">
    <location>
        <begin position="845"/>
        <end position="863"/>
    </location>
</feature>
<evidence type="ECO:0000256" key="5">
    <source>
        <dbReference type="ARBA" id="ARBA00022725"/>
    </source>
</evidence>
<feature type="transmembrane region" description="Helical" evidence="10">
    <location>
        <begin position="135"/>
        <end position="154"/>
    </location>
</feature>
<dbReference type="AlphaFoldDB" id="A0A8I6RFN0"/>
<evidence type="ECO:0000256" key="7">
    <source>
        <dbReference type="ARBA" id="ARBA00023136"/>
    </source>
</evidence>
<evidence type="ECO:0000313" key="12">
    <source>
        <dbReference type="Proteomes" id="UP000494040"/>
    </source>
</evidence>
<evidence type="ECO:0000256" key="9">
    <source>
        <dbReference type="ARBA" id="ARBA00023224"/>
    </source>
</evidence>
<feature type="transmembrane region" description="Helical" evidence="10">
    <location>
        <begin position="280"/>
        <end position="301"/>
    </location>
</feature>
<dbReference type="Pfam" id="PF02949">
    <property type="entry name" value="7tm_6"/>
    <property type="match status" value="2"/>
</dbReference>
<feature type="transmembrane region" description="Helical" evidence="10">
    <location>
        <begin position="70"/>
        <end position="87"/>
    </location>
</feature>
<feature type="transmembrane region" description="Helical" evidence="10">
    <location>
        <begin position="1085"/>
        <end position="1104"/>
    </location>
</feature>
<dbReference type="Proteomes" id="UP000494040">
    <property type="component" value="Unassembled WGS sequence"/>
</dbReference>
<evidence type="ECO:0000256" key="10">
    <source>
        <dbReference type="SAM" id="Phobius"/>
    </source>
</evidence>
<evidence type="ECO:0000256" key="4">
    <source>
        <dbReference type="ARBA" id="ARBA00022692"/>
    </source>
</evidence>
<dbReference type="PANTHER" id="PTHR21137:SF35">
    <property type="entry name" value="ODORANT RECEPTOR 19A-RELATED"/>
    <property type="match status" value="1"/>
</dbReference>
<dbReference type="OMA" id="MINVGNI"/>
<evidence type="ECO:0000256" key="2">
    <source>
        <dbReference type="ARBA" id="ARBA00022475"/>
    </source>
</evidence>
<evidence type="ECO:0008006" key="13">
    <source>
        <dbReference type="Google" id="ProtNLM"/>
    </source>
</evidence>
<feature type="transmembrane region" description="Helical" evidence="10">
    <location>
        <begin position="1055"/>
        <end position="1073"/>
    </location>
</feature>
<proteinExistence type="predicted"/>
<dbReference type="OrthoDB" id="6608267at2759"/>
<protein>
    <recommendedName>
        <fullName evidence="13">Odorant receptor</fullName>
    </recommendedName>
</protein>
<evidence type="ECO:0000256" key="8">
    <source>
        <dbReference type="ARBA" id="ARBA00023170"/>
    </source>
</evidence>
<dbReference type="InterPro" id="IPR004117">
    <property type="entry name" value="7tm6_olfct_rcpt"/>
</dbReference>
<keyword evidence="4 10" id="KW-0812">Transmembrane</keyword>
<dbReference type="GO" id="GO:0007165">
    <property type="term" value="P:signal transduction"/>
    <property type="evidence" value="ECO:0007669"/>
    <property type="project" value="UniProtKB-KW"/>
</dbReference>
<accession>A0A8I6RFN0</accession>
<dbReference type="KEGG" id="clec:106662991"/>
<reference evidence="11" key="1">
    <citation type="submission" date="2022-01" db="UniProtKB">
        <authorList>
            <consortium name="EnsemblMetazoa"/>
        </authorList>
    </citation>
    <scope>IDENTIFICATION</scope>
</reference>
<keyword evidence="9" id="KW-0807">Transducer</keyword>
<sequence length="1179" mass="135657">MLSPRMERAGTMMNGDGTMRGSEVQRYGLLLWINVFHIGAYIIILGTHIPFYLAASWLIFEEEYADFTELLHLTILLLLCFLAVLTIKKEKLEKLIRKFDNGLHDYGDTMDKSCLEEIEKIKSETLSRKRFRCRFMLFGLTMSAQTIIVLRPIFDLISGKFSQPHFKHNVNRYLPIIMWYPLDVSTWTCQIIMFIIEYYLVIQTWLLATASTVTLISISEEICLELSVLKITLKNIVPRAKHAGKGIVTKEILNDCLRRCVIHHCNIIDCFKLFQEFYKWIIWLIITMSTFMLCLGAFLMTMGGMKVVQMVTSISFFVFEIFHLLLYCWYGEEIESLSADLFYKIYESDWIDYKVDFKHYFLLIQKRTLYPLKLSAGGYVYANLHTFSNLGIRPGFNDTVPEQRYGTKVIKGQSQNWGRPRDISSSIVKSRFGIVSRPDVIGDNKITLFWMPWHSEQKGNEEEDKWDKKNLMRTSIGPVPFWSYQITKKFDKSDNRLGISPEFNGTVPEQRYGTMVVKGQSQNWGRPRSTSSSVVKSRFGIVSRPDVIGNNKITLVWMPWHSGQKGNEEEDKWDKKNAMRKLLGREHFCPYQVTKNLETSDNRLGISPEFNGTVSEQRYGTKVAIFALVAACSAAPSVVTPVATSHSSQVVTRSHNALATPVVETLAAYTAPVAAAYTAPVAAAYTAPVAAAYAAPVAAAYTSPVAAAYTSPVAAAYTAPFTYPYYSYAPFADVAYTSSSYTAAPSAAYMKYHVLTLHLKRSRLRSMAGKEKGEIKEKSKVRHYTQCKFYKENYGRYMSWGMFLPMSRMQRPLYFFIGTIHLPVVFYTCYLILEEEFADFTELIHFGILLILSTTVTSFFNSAQLENLIWYYESGLGDYGDTIDKVSAKEIKKVKSKFLKRKNFHSLFMYYGLYMASCSLGLLRPVYEWLSGKYDNISFKDNVDRMLPLSVWYPLDVTSWPVHIFMTCLEYYIIVQTTFLVIGSSIIYISVSEELCAQIATLKITMKNITRRAKHVGKGVTTKENLRECLRRCVIHHCRIIEWFDMFQKFYSRPLWLIMTILTYMICLCAFITTMKADLTFSNRVTSVAFLVLEVFYLLVYCWYGEEIRSESGDLHFEIYDSDWIDFQVDIKNYLLIIQQRAYHPLKMYGGLISADLNTFSTICNTAYSYFNLLNASQN</sequence>
<keyword evidence="5" id="KW-0552">Olfaction</keyword>
<dbReference type="PANTHER" id="PTHR21137">
    <property type="entry name" value="ODORANT RECEPTOR"/>
    <property type="match status" value="1"/>
</dbReference>
<dbReference type="RefSeq" id="XP_014242937.2">
    <property type="nucleotide sequence ID" value="XM_014387451.2"/>
</dbReference>
<dbReference type="EnsemblMetazoa" id="XM_014387451.2">
    <property type="protein sequence ID" value="XP_014242937.2"/>
    <property type="gene ID" value="LOC106662991"/>
</dbReference>
<feature type="transmembrane region" description="Helical" evidence="10">
    <location>
        <begin position="29"/>
        <end position="58"/>
    </location>
</feature>
<evidence type="ECO:0000256" key="1">
    <source>
        <dbReference type="ARBA" id="ARBA00004651"/>
    </source>
</evidence>
<name>A0A8I6RFN0_CIMLE</name>
<keyword evidence="3" id="KW-0716">Sensory transduction</keyword>
<evidence type="ECO:0000256" key="3">
    <source>
        <dbReference type="ARBA" id="ARBA00022606"/>
    </source>
</evidence>
<dbReference type="GO" id="GO:0004984">
    <property type="term" value="F:olfactory receptor activity"/>
    <property type="evidence" value="ECO:0007669"/>
    <property type="project" value="InterPro"/>
</dbReference>
<keyword evidence="2" id="KW-1003">Cell membrane</keyword>
<feature type="transmembrane region" description="Helical" evidence="10">
    <location>
        <begin position="813"/>
        <end position="833"/>
    </location>
</feature>